<protein>
    <submittedName>
        <fullName evidence="1">Uncharacterized protein</fullName>
    </submittedName>
</protein>
<name>A0A9E7SM79_9CAUD</name>
<keyword evidence="2" id="KW-1185">Reference proteome</keyword>
<proteinExistence type="predicted"/>
<evidence type="ECO:0000313" key="1">
    <source>
        <dbReference type="EMBL" id="USN16344.1"/>
    </source>
</evidence>
<evidence type="ECO:0000313" key="2">
    <source>
        <dbReference type="Proteomes" id="UP001056883"/>
    </source>
</evidence>
<organism evidence="1 2">
    <name type="scientific">Luteibacter phage vB_LflM-Pluto</name>
    <dbReference type="NCBI Taxonomy" id="2948611"/>
    <lineage>
        <taxon>Viruses</taxon>
        <taxon>Duplodnaviria</taxon>
        <taxon>Heunggongvirae</taxon>
        <taxon>Uroviricota</taxon>
        <taxon>Caudoviricetes</taxon>
        <taxon>Lindbergviridae</taxon>
        <taxon>Plutovirus</taxon>
        <taxon>Plutovirus pluto</taxon>
    </lineage>
</organism>
<dbReference type="EMBL" id="ON529861">
    <property type="protein sequence ID" value="USN16344.1"/>
    <property type="molecule type" value="Genomic_DNA"/>
</dbReference>
<reference evidence="1" key="1">
    <citation type="submission" date="2022-05" db="EMBL/GenBank/DDBJ databases">
        <authorList>
            <person name="Friedrich I."/>
            <person name="Poehlein A."/>
            <person name="Schneider D."/>
            <person name="Hertel R."/>
            <person name="Daniel R."/>
        </authorList>
    </citation>
    <scope>NUCLEOTIDE SEQUENCE</scope>
</reference>
<sequence>MNFLIAEQAWFVDPTEHLIIPFRFGQFYGLSDEAIREWIDSKPFSDEKLCLAYLHAGDGCVEFRFHIDMPEKIDAGNADAAIRDIIDFAHNFLALLHREAAKMSAKWDTRPRSVN</sequence>
<gene>
    <name evidence="1" type="ORF">PLUTO_00280</name>
</gene>
<dbReference type="Proteomes" id="UP001056883">
    <property type="component" value="Segment"/>
</dbReference>
<accession>A0A9E7SM79</accession>